<organism evidence="2 3">
    <name type="scientific">Synaphobranchus kaupii</name>
    <name type="common">Kaup's arrowtooth eel</name>
    <dbReference type="NCBI Taxonomy" id="118154"/>
    <lineage>
        <taxon>Eukaryota</taxon>
        <taxon>Metazoa</taxon>
        <taxon>Chordata</taxon>
        <taxon>Craniata</taxon>
        <taxon>Vertebrata</taxon>
        <taxon>Euteleostomi</taxon>
        <taxon>Actinopterygii</taxon>
        <taxon>Neopterygii</taxon>
        <taxon>Teleostei</taxon>
        <taxon>Anguilliformes</taxon>
        <taxon>Synaphobranchidae</taxon>
        <taxon>Synaphobranchus</taxon>
    </lineage>
</organism>
<dbReference type="AlphaFoldDB" id="A0A9Q1IUT9"/>
<feature type="compositionally biased region" description="Basic and acidic residues" evidence="1">
    <location>
        <begin position="1"/>
        <end position="14"/>
    </location>
</feature>
<feature type="region of interest" description="Disordered" evidence="1">
    <location>
        <begin position="1"/>
        <end position="47"/>
    </location>
</feature>
<dbReference type="EMBL" id="JAINUF010000007">
    <property type="protein sequence ID" value="KAJ8353298.1"/>
    <property type="molecule type" value="Genomic_DNA"/>
</dbReference>
<reference evidence="2" key="1">
    <citation type="journal article" date="2023" name="Science">
        <title>Genome structures resolve the early diversification of teleost fishes.</title>
        <authorList>
            <person name="Parey E."/>
            <person name="Louis A."/>
            <person name="Montfort J."/>
            <person name="Bouchez O."/>
            <person name="Roques C."/>
            <person name="Iampietro C."/>
            <person name="Lluch J."/>
            <person name="Castinel A."/>
            <person name="Donnadieu C."/>
            <person name="Desvignes T."/>
            <person name="Floi Bucao C."/>
            <person name="Jouanno E."/>
            <person name="Wen M."/>
            <person name="Mejri S."/>
            <person name="Dirks R."/>
            <person name="Jansen H."/>
            <person name="Henkel C."/>
            <person name="Chen W.J."/>
            <person name="Zahm M."/>
            <person name="Cabau C."/>
            <person name="Klopp C."/>
            <person name="Thompson A.W."/>
            <person name="Robinson-Rechavi M."/>
            <person name="Braasch I."/>
            <person name="Lecointre G."/>
            <person name="Bobe J."/>
            <person name="Postlethwait J.H."/>
            <person name="Berthelot C."/>
            <person name="Roest Crollius H."/>
            <person name="Guiguen Y."/>
        </authorList>
    </citation>
    <scope>NUCLEOTIDE SEQUENCE</scope>
    <source>
        <strain evidence="2">WJC10195</strain>
    </source>
</reference>
<sequence>MTGDEMRRLGEQRTTDTMPRSCWRRKKASSVPKNGRRQGKEKAKIAHSHVKNTAALYLHTSKMTGPHAARGDGWSAKEGRRPQSSPIPEQRAYGPTSRAQTKATEKATRRKPASKNATIQ</sequence>
<evidence type="ECO:0000256" key="1">
    <source>
        <dbReference type="SAM" id="MobiDB-lite"/>
    </source>
</evidence>
<accession>A0A9Q1IUT9</accession>
<dbReference type="Proteomes" id="UP001152622">
    <property type="component" value="Chromosome 7"/>
</dbReference>
<gene>
    <name evidence="2" type="ORF">SKAU_G00208650</name>
</gene>
<name>A0A9Q1IUT9_SYNKA</name>
<comment type="caution">
    <text evidence="2">The sequence shown here is derived from an EMBL/GenBank/DDBJ whole genome shotgun (WGS) entry which is preliminary data.</text>
</comment>
<keyword evidence="3" id="KW-1185">Reference proteome</keyword>
<protein>
    <submittedName>
        <fullName evidence="2">Uncharacterized protein</fullName>
    </submittedName>
</protein>
<feature type="compositionally biased region" description="Basic residues" evidence="1">
    <location>
        <begin position="22"/>
        <end position="37"/>
    </location>
</feature>
<evidence type="ECO:0000313" key="3">
    <source>
        <dbReference type="Proteomes" id="UP001152622"/>
    </source>
</evidence>
<feature type="region of interest" description="Disordered" evidence="1">
    <location>
        <begin position="60"/>
        <end position="120"/>
    </location>
</feature>
<proteinExistence type="predicted"/>
<evidence type="ECO:0000313" key="2">
    <source>
        <dbReference type="EMBL" id="KAJ8353298.1"/>
    </source>
</evidence>